<name>A0A914Y2D4_9BILA</name>
<sequence>MEINLNNVYQIIDVADKYFMTQVKRSIHAFIPNNLSDFVQSEHFLNLDKSILKEIVESFPILSEKEVLFEAVYKWAENQAIKKQRLDETLNLNETIKEEFSHVFPFVRIGKMDLDFIVKFVWQKSFLFSDEELKKLILDQSKVHVIIIDGDTKVMKGVLQCPDMEKVIDVIREQTFCVSRSLYYYWDAKQPKPSTPSKLNKDESIEWYLLYDKNGNLAIKHCDEVLDDDYLLAEMFADQDFGFHGVCKIQIV</sequence>
<keyword evidence="2" id="KW-1185">Reference proteome</keyword>
<dbReference type="Pfam" id="PF07707">
    <property type="entry name" value="BACK"/>
    <property type="match status" value="1"/>
</dbReference>
<evidence type="ECO:0000313" key="2">
    <source>
        <dbReference type="Proteomes" id="UP000887577"/>
    </source>
</evidence>
<dbReference type="WBParaSite" id="PSU_v2.g12942.t1">
    <property type="protein sequence ID" value="PSU_v2.g12942.t1"/>
    <property type="gene ID" value="PSU_v2.g12942"/>
</dbReference>
<dbReference type="Proteomes" id="UP000887577">
    <property type="component" value="Unplaced"/>
</dbReference>
<accession>A0A914Y2D4</accession>
<dbReference type="Gene3D" id="1.25.40.420">
    <property type="match status" value="1"/>
</dbReference>
<feature type="domain" description="BACK" evidence="1">
    <location>
        <begin position="10"/>
        <end position="90"/>
    </location>
</feature>
<dbReference type="AlphaFoldDB" id="A0A914Y2D4"/>
<dbReference type="InterPro" id="IPR011705">
    <property type="entry name" value="BACK"/>
</dbReference>
<evidence type="ECO:0000259" key="1">
    <source>
        <dbReference type="Pfam" id="PF07707"/>
    </source>
</evidence>
<protein>
    <submittedName>
        <fullName evidence="3">BACK domain-containing protein</fullName>
    </submittedName>
</protein>
<organism evidence="2 3">
    <name type="scientific">Panagrolaimus superbus</name>
    <dbReference type="NCBI Taxonomy" id="310955"/>
    <lineage>
        <taxon>Eukaryota</taxon>
        <taxon>Metazoa</taxon>
        <taxon>Ecdysozoa</taxon>
        <taxon>Nematoda</taxon>
        <taxon>Chromadorea</taxon>
        <taxon>Rhabditida</taxon>
        <taxon>Tylenchina</taxon>
        <taxon>Panagrolaimomorpha</taxon>
        <taxon>Panagrolaimoidea</taxon>
        <taxon>Panagrolaimidae</taxon>
        <taxon>Panagrolaimus</taxon>
    </lineage>
</organism>
<proteinExistence type="predicted"/>
<reference evidence="3" key="1">
    <citation type="submission" date="2022-11" db="UniProtKB">
        <authorList>
            <consortium name="WormBaseParasite"/>
        </authorList>
    </citation>
    <scope>IDENTIFICATION</scope>
</reference>
<evidence type="ECO:0000313" key="3">
    <source>
        <dbReference type="WBParaSite" id="PSU_v2.g12942.t1"/>
    </source>
</evidence>